<dbReference type="SUPFAM" id="SSF52058">
    <property type="entry name" value="L domain-like"/>
    <property type="match status" value="1"/>
</dbReference>
<feature type="compositionally biased region" description="Polar residues" evidence="4">
    <location>
        <begin position="182"/>
        <end position="202"/>
    </location>
</feature>
<dbReference type="SUPFAM" id="SSF48065">
    <property type="entry name" value="DBL homology domain (DH-domain)"/>
    <property type="match status" value="1"/>
</dbReference>
<dbReference type="PROSITE" id="PS00741">
    <property type="entry name" value="DH_1"/>
    <property type="match status" value="1"/>
</dbReference>
<comment type="caution">
    <text evidence="6">The sequence shown here is derived from an EMBL/GenBank/DDBJ whole genome shotgun (WGS) entry which is preliminary data.</text>
</comment>
<keyword evidence="7" id="KW-1185">Reference proteome</keyword>
<feature type="region of interest" description="Disordered" evidence="4">
    <location>
        <begin position="1"/>
        <end position="39"/>
    </location>
</feature>
<dbReference type="EMBL" id="QEAQ01000032">
    <property type="protein sequence ID" value="TPX58800.1"/>
    <property type="molecule type" value="Genomic_DNA"/>
</dbReference>
<keyword evidence="3" id="KW-0175">Coiled coil</keyword>
<sequence length="1401" mass="152682">MIVSSYKESSVSATAVAPEPASAIPDHAKPKSAKRDSKLEDMTAMFDELLLTLPKAESTKPTSVAESNGLANGKEATRSLAPLTTSVSQNSLGTSSSIDITDFFNRESTEKGHPSALDANTAAAATRHHKESHHQQPDACTSCGAHSVQGTATATPTKHTAHHPLPVHIVISDESGARPADSSRQSTPTTHLPSTSGTSLQNRDIFETSFAAAAETSRSNLTVHAAPSSNPGLLPDSAACDGKPPKSERKKRPSLRKLLRPRRSGSSSSNVEKSGKKLDKEKEEEMEKDTAGTASINEIPSNSTTETSTLEDLDTPAASPASPYPMLGLPQVRRRSHVYSQRRSVSHAGAVAENFPIDVDHLAGSADDDDSTHTAPFNIETVIFSTDNPHLDLSSRNLSHFPSLTAPRFLTLVELHIVNNWITAIPAAITATVPKLQVLDVSQNLLTSIPGELAALTDLREIYARENRLEVVPIEFSQCAKLEVCDLGRNRIADLAPSIFSGMSSLTTLDLSHNLLRILPSSIGLLASSLRSLYIHGNPFSNSFMNVAAPLLAAMELSRQQDHPGGLCASHTSKDDKTGIDEWGAVQHPQDHKPQDGEHPTEDAGVEGTPRSMRKRIQSLPSKQGGSWKSAHLRRFENMFSTAQQHQPSFPQQEQQQRPSSPTTKIKTPSGTWRSTRSFLSQLNGTTTSTSVTPRGSIRGLPGFVADGQPTEIVVCEGLFGGPTSIQDIFTEEPALPDDYDEAATAKVAQKTNEATEQFAAVLDELQQQTVQSPLEMKDETAGPFGLKGRSKNTRKRPERASMPLLHGPYDSFLLSNNSQQSLYGPRTSSLELSRTGKAPSTRRRQRFSLFSNHKDGAPMTAPAPISPHPHRETPAQIHLKQLLNFLRDTHDLDPRTMNGSEVDILDCAGADQPDVEDLGTVSDEGKNAARLRKKRDNPERRGKVAVEILSTERTYVAQLEALMEVYIKPIEERGLLNAQELNSIFANVKSILLFHSEHFLPDLEARCGQPDQPMGAVFLASAPFLRMYSTYYNNFDSANSLVSQLESQAAASASAAPAASSGPQFGAGGGRKALGKRFRDFVQEAKQDPRHTQNSLQSFLILPVQRLPRYKLLVDELFECTPPEHVDYADLKRAREQVRLRVAECNEKKREWEARERGLHVLLRIRPKQWSSGVDMFKHVRPGRRFLREGVLRVLKVVEFVGAATGHPRIDALQACGGKKERFKQSVIGHLIETRFGDKGGDGPNAAHAGPGAGSPSSTVSSPPAHEDTKKKHAESESLTKLRLARIGGKPFHIFLFTDVLCWCRLKPGTEGEHDLIQGIGITPGDEGCVELTELDVPPTSATTSSSTSLLPNNNGKKAGYKKEGVLRIRNRESVVYIRGPWEDMVAWRDSVVSGQTNIM</sequence>
<feature type="coiled-coil region" evidence="3">
    <location>
        <begin position="1129"/>
        <end position="1156"/>
    </location>
</feature>
<feature type="compositionally biased region" description="Polar residues" evidence="4">
    <location>
        <begin position="221"/>
        <end position="231"/>
    </location>
</feature>
<feature type="compositionally biased region" description="Low complexity" evidence="4">
    <location>
        <begin position="1245"/>
        <end position="1265"/>
    </location>
</feature>
<dbReference type="Gene3D" id="3.80.10.10">
    <property type="entry name" value="Ribonuclease Inhibitor"/>
    <property type="match status" value="1"/>
</dbReference>
<evidence type="ECO:0000313" key="6">
    <source>
        <dbReference type="EMBL" id="TPX58800.1"/>
    </source>
</evidence>
<dbReference type="GO" id="GO:0005737">
    <property type="term" value="C:cytoplasm"/>
    <property type="evidence" value="ECO:0007669"/>
    <property type="project" value="TreeGrafter"/>
</dbReference>
<feature type="compositionally biased region" description="Basic residues" evidence="4">
    <location>
        <begin position="248"/>
        <end position="263"/>
    </location>
</feature>
<dbReference type="PROSITE" id="PS51450">
    <property type="entry name" value="LRR"/>
    <property type="match status" value="2"/>
</dbReference>
<dbReference type="InterPro" id="IPR035899">
    <property type="entry name" value="DBL_dom_sf"/>
</dbReference>
<feature type="compositionally biased region" description="Basic and acidic residues" evidence="4">
    <location>
        <begin position="273"/>
        <end position="290"/>
    </location>
</feature>
<dbReference type="Pfam" id="PF00621">
    <property type="entry name" value="RhoGEF"/>
    <property type="match status" value="1"/>
</dbReference>
<feature type="compositionally biased region" description="Polar residues" evidence="4">
    <location>
        <begin position="59"/>
        <end position="70"/>
    </location>
</feature>
<feature type="region of interest" description="Disordered" evidence="4">
    <location>
        <begin position="779"/>
        <end position="805"/>
    </location>
</feature>
<feature type="compositionally biased region" description="Basic and acidic residues" evidence="4">
    <location>
        <begin position="1266"/>
        <end position="1279"/>
    </location>
</feature>
<dbReference type="GO" id="GO:0005085">
    <property type="term" value="F:guanyl-nucleotide exchange factor activity"/>
    <property type="evidence" value="ECO:0007669"/>
    <property type="project" value="InterPro"/>
</dbReference>
<feature type="compositionally biased region" description="Polar residues" evidence="4">
    <location>
        <begin position="1"/>
        <end position="13"/>
    </location>
</feature>
<feature type="compositionally biased region" description="Basic and acidic residues" evidence="4">
    <location>
        <begin position="589"/>
        <end position="602"/>
    </location>
</feature>
<name>A0A507E6T7_9FUNG</name>
<evidence type="ECO:0000256" key="3">
    <source>
        <dbReference type="SAM" id="Coils"/>
    </source>
</evidence>
<evidence type="ECO:0000259" key="5">
    <source>
        <dbReference type="PROSITE" id="PS50010"/>
    </source>
</evidence>
<feature type="compositionally biased region" description="Basic and acidic residues" evidence="4">
    <location>
        <begin position="26"/>
        <end position="39"/>
    </location>
</feature>
<feature type="region of interest" description="Disordered" evidence="4">
    <location>
        <begin position="121"/>
        <end position="163"/>
    </location>
</feature>
<dbReference type="CDD" id="cd00160">
    <property type="entry name" value="RhoGEF"/>
    <property type="match status" value="1"/>
</dbReference>
<dbReference type="GO" id="GO:0035556">
    <property type="term" value="P:intracellular signal transduction"/>
    <property type="evidence" value="ECO:0007669"/>
    <property type="project" value="InterPro"/>
</dbReference>
<feature type="region of interest" description="Disordered" evidence="4">
    <location>
        <begin position="818"/>
        <end position="846"/>
    </location>
</feature>
<accession>A0A507E6T7</accession>
<feature type="region of interest" description="Disordered" evidence="4">
    <location>
        <begin position="53"/>
        <end position="76"/>
    </location>
</feature>
<keyword evidence="2" id="KW-0677">Repeat</keyword>
<dbReference type="InterPro" id="IPR032675">
    <property type="entry name" value="LRR_dom_sf"/>
</dbReference>
<dbReference type="PROSITE" id="PS50010">
    <property type="entry name" value="DH_2"/>
    <property type="match status" value="1"/>
</dbReference>
<dbReference type="PANTHER" id="PTHR12673:SF159">
    <property type="entry name" value="LD03170P"/>
    <property type="match status" value="1"/>
</dbReference>
<dbReference type="InterPro" id="IPR000219">
    <property type="entry name" value="DH_dom"/>
</dbReference>
<dbReference type="STRING" id="109895.A0A507E6T7"/>
<dbReference type="SMART" id="SM00369">
    <property type="entry name" value="LRR_TYP"/>
    <property type="match status" value="4"/>
</dbReference>
<protein>
    <recommendedName>
        <fullName evidence="5">DH domain-containing protein</fullName>
    </recommendedName>
</protein>
<feature type="region of interest" description="Disordered" evidence="4">
    <location>
        <begin position="176"/>
        <end position="203"/>
    </location>
</feature>
<organism evidence="6 7">
    <name type="scientific">Powellomyces hirtus</name>
    <dbReference type="NCBI Taxonomy" id="109895"/>
    <lineage>
        <taxon>Eukaryota</taxon>
        <taxon>Fungi</taxon>
        <taxon>Fungi incertae sedis</taxon>
        <taxon>Chytridiomycota</taxon>
        <taxon>Chytridiomycota incertae sedis</taxon>
        <taxon>Chytridiomycetes</taxon>
        <taxon>Spizellomycetales</taxon>
        <taxon>Powellomycetaceae</taxon>
        <taxon>Powellomyces</taxon>
    </lineage>
</organism>
<feature type="compositionally biased region" description="Low complexity" evidence="4">
    <location>
        <begin position="644"/>
        <end position="662"/>
    </location>
</feature>
<reference evidence="6 7" key="1">
    <citation type="journal article" date="2019" name="Sci. Rep.">
        <title>Comparative genomics of chytrid fungi reveal insights into the obligate biotrophic and pathogenic lifestyle of Synchytrium endobioticum.</title>
        <authorList>
            <person name="van de Vossenberg B.T.L.H."/>
            <person name="Warris S."/>
            <person name="Nguyen H.D.T."/>
            <person name="van Gent-Pelzer M.P.E."/>
            <person name="Joly D.L."/>
            <person name="van de Geest H.C."/>
            <person name="Bonants P.J.M."/>
            <person name="Smith D.S."/>
            <person name="Levesque C.A."/>
            <person name="van der Lee T.A.J."/>
        </authorList>
    </citation>
    <scope>NUCLEOTIDE SEQUENCE [LARGE SCALE GENOMIC DNA]</scope>
    <source>
        <strain evidence="6 7">CBS 809.83</strain>
    </source>
</reference>
<proteinExistence type="predicted"/>
<feature type="region of interest" description="Disordered" evidence="4">
    <location>
        <begin position="1235"/>
        <end position="1279"/>
    </location>
</feature>
<feature type="compositionally biased region" description="Low complexity" evidence="4">
    <location>
        <begin position="151"/>
        <end position="163"/>
    </location>
</feature>
<evidence type="ECO:0000256" key="1">
    <source>
        <dbReference type="ARBA" id="ARBA00022614"/>
    </source>
</evidence>
<dbReference type="Proteomes" id="UP000318582">
    <property type="component" value="Unassembled WGS sequence"/>
</dbReference>
<evidence type="ECO:0000256" key="2">
    <source>
        <dbReference type="ARBA" id="ARBA00022737"/>
    </source>
</evidence>
<dbReference type="PANTHER" id="PTHR12673">
    <property type="entry name" value="FACIOGENITAL DYSPLASIA PROTEIN"/>
    <property type="match status" value="1"/>
</dbReference>
<dbReference type="Gene3D" id="1.20.900.10">
    <property type="entry name" value="Dbl homology (DH) domain"/>
    <property type="match status" value="1"/>
</dbReference>
<gene>
    <name evidence="6" type="ORF">PhCBS80983_g02878</name>
</gene>
<feature type="compositionally biased region" description="Polar residues" evidence="4">
    <location>
        <begin position="292"/>
        <end position="302"/>
    </location>
</feature>
<dbReference type="InterPro" id="IPR003591">
    <property type="entry name" value="Leu-rich_rpt_typical-subtyp"/>
</dbReference>
<feature type="compositionally biased region" description="Polar residues" evidence="4">
    <location>
        <begin position="663"/>
        <end position="694"/>
    </location>
</feature>
<evidence type="ECO:0000313" key="7">
    <source>
        <dbReference type="Proteomes" id="UP000318582"/>
    </source>
</evidence>
<feature type="region of interest" description="Disordered" evidence="4">
    <location>
        <begin position="586"/>
        <end position="611"/>
    </location>
</feature>
<evidence type="ECO:0000256" key="4">
    <source>
        <dbReference type="SAM" id="MobiDB-lite"/>
    </source>
</evidence>
<feature type="compositionally biased region" description="Basic residues" evidence="4">
    <location>
        <begin position="789"/>
        <end position="798"/>
    </location>
</feature>
<dbReference type="InterPro" id="IPR001331">
    <property type="entry name" value="GDS_CDC24_CS"/>
</dbReference>
<dbReference type="InterPro" id="IPR001611">
    <property type="entry name" value="Leu-rich_rpt"/>
</dbReference>
<keyword evidence="1" id="KW-0433">Leucine-rich repeat</keyword>
<feature type="region of interest" description="Disordered" evidence="4">
    <location>
        <begin position="643"/>
        <end position="695"/>
    </location>
</feature>
<dbReference type="InterPro" id="IPR051092">
    <property type="entry name" value="FYVE_RhoGEF_PH"/>
</dbReference>
<dbReference type="SMART" id="SM00325">
    <property type="entry name" value="RhoGEF"/>
    <property type="match status" value="1"/>
</dbReference>
<feature type="region of interest" description="Disordered" evidence="4">
    <location>
        <begin position="221"/>
        <end position="328"/>
    </location>
</feature>
<dbReference type="Pfam" id="PF13855">
    <property type="entry name" value="LRR_8"/>
    <property type="match status" value="2"/>
</dbReference>
<feature type="domain" description="DH" evidence="5">
    <location>
        <begin position="941"/>
        <end position="1149"/>
    </location>
</feature>